<reference evidence="2 3" key="2">
    <citation type="submission" date="2019-05" db="EMBL/GenBank/DDBJ databases">
        <authorList>
            <person name="Suflita J.M."/>
            <person name="Marks C.R."/>
        </authorList>
    </citation>
    <scope>NUCLEOTIDE SEQUENCE [LARGE SCALE GENOMIC DNA]</scope>
    <source>
        <strain evidence="2 3">ALDC</strain>
    </source>
</reference>
<evidence type="ECO:0000313" key="2">
    <source>
        <dbReference type="EMBL" id="QCQ21726.1"/>
    </source>
</evidence>
<dbReference type="Proteomes" id="UP000298602">
    <property type="component" value="Chromosome"/>
</dbReference>
<dbReference type="KEGG" id="dax:FDQ92_05750"/>
<feature type="transmembrane region" description="Helical" evidence="1">
    <location>
        <begin position="122"/>
        <end position="142"/>
    </location>
</feature>
<feature type="transmembrane region" description="Helical" evidence="1">
    <location>
        <begin position="31"/>
        <end position="50"/>
    </location>
</feature>
<gene>
    <name evidence="2" type="ORF">FDQ92_05750</name>
</gene>
<evidence type="ECO:0008006" key="4">
    <source>
        <dbReference type="Google" id="ProtNLM"/>
    </source>
</evidence>
<name>A0A4P8L1I7_9BACT</name>
<keyword evidence="3" id="KW-1185">Reference proteome</keyword>
<evidence type="ECO:0000256" key="1">
    <source>
        <dbReference type="SAM" id="Phobius"/>
    </source>
</evidence>
<reference evidence="2 3" key="1">
    <citation type="submission" date="2019-05" db="EMBL/GenBank/DDBJ databases">
        <title>The Complete Genome Sequence of the n-alkane-degrading Desulfoglaeba alkanexedens ALDC reveals multiple alkylsuccinate synthase gene clusters.</title>
        <authorList>
            <person name="Callaghan A.V."/>
            <person name="Davidova I.A."/>
            <person name="Duncan K.E."/>
            <person name="Morris B."/>
            <person name="McInerney M.J."/>
        </authorList>
    </citation>
    <scope>NUCLEOTIDE SEQUENCE [LARGE SCALE GENOMIC DNA]</scope>
    <source>
        <strain evidence="2 3">ALDC</strain>
    </source>
</reference>
<dbReference type="EMBL" id="CP040098">
    <property type="protein sequence ID" value="QCQ21726.1"/>
    <property type="molecule type" value="Genomic_DNA"/>
</dbReference>
<evidence type="ECO:0000313" key="3">
    <source>
        <dbReference type="Proteomes" id="UP000298602"/>
    </source>
</evidence>
<accession>A0A4P8L1I7</accession>
<keyword evidence="1" id="KW-0472">Membrane</keyword>
<feature type="transmembrane region" description="Helical" evidence="1">
    <location>
        <begin position="91"/>
        <end position="116"/>
    </location>
</feature>
<sequence length="147" mass="16081">MAVASDKPNPAGKIQAGPEQVLYAKILEKGMYFGLLALIITFAVYVFRILKPYTPMRDLPKYWSMGVNDYLNATGIHAGWSWMGMLRYGDFLNFIPIAVLASVTLVCFASIVPLLWRQNDKVYAILAVGEVIILTVAASGILGTGGH</sequence>
<keyword evidence="1" id="KW-1133">Transmembrane helix</keyword>
<keyword evidence="1" id="KW-0812">Transmembrane</keyword>
<dbReference type="AlphaFoldDB" id="A0A4P8L1I7"/>
<organism evidence="2 3">
    <name type="scientific">Desulfoglaeba alkanexedens ALDC</name>
    <dbReference type="NCBI Taxonomy" id="980445"/>
    <lineage>
        <taxon>Bacteria</taxon>
        <taxon>Pseudomonadati</taxon>
        <taxon>Thermodesulfobacteriota</taxon>
        <taxon>Syntrophobacteria</taxon>
        <taxon>Syntrophobacterales</taxon>
        <taxon>Syntrophobacteraceae</taxon>
        <taxon>Desulfoglaeba</taxon>
    </lineage>
</organism>
<protein>
    <recommendedName>
        <fullName evidence="4">DUF1634 domain-containing protein</fullName>
    </recommendedName>
</protein>
<dbReference type="RefSeq" id="WP_137423695.1">
    <property type="nucleotide sequence ID" value="NZ_CP040098.1"/>
</dbReference>
<dbReference type="OrthoDB" id="9791302at2"/>
<proteinExistence type="predicted"/>